<protein>
    <submittedName>
        <fullName evidence="1">Uncharacterized protein</fullName>
    </submittedName>
</protein>
<gene>
    <name evidence="1" type="ORF">ENQ34_01440</name>
</gene>
<proteinExistence type="predicted"/>
<reference evidence="1" key="1">
    <citation type="journal article" date="2020" name="mSystems">
        <title>Genome- and Community-Level Interaction Insights into Carbon Utilization and Element Cycling Functions of Hydrothermarchaeota in Hydrothermal Sediment.</title>
        <authorList>
            <person name="Zhou Z."/>
            <person name="Liu Y."/>
            <person name="Xu W."/>
            <person name="Pan J."/>
            <person name="Luo Z.H."/>
            <person name="Li M."/>
        </authorList>
    </citation>
    <scope>NUCLEOTIDE SEQUENCE [LARGE SCALE GENOMIC DNA]</scope>
    <source>
        <strain evidence="1">SpSt-300</strain>
    </source>
</reference>
<accession>A0A7C2ICM1</accession>
<name>A0A7C2ICM1_9THEO</name>
<evidence type="ECO:0000313" key="1">
    <source>
        <dbReference type="EMBL" id="HEL65333.1"/>
    </source>
</evidence>
<sequence length="73" mass="8243">MAVAKDVLFELYFKKCRPKCVAGNPRWQEVFESLDFSQQKLLLEEVKAALVAGFCFGVEAAFDLKNERVIADA</sequence>
<dbReference type="EMBL" id="DSMU01000093">
    <property type="protein sequence ID" value="HEL65333.1"/>
    <property type="molecule type" value="Genomic_DNA"/>
</dbReference>
<organism evidence="1">
    <name type="scientific">Ammonifex degensii</name>
    <dbReference type="NCBI Taxonomy" id="42838"/>
    <lineage>
        <taxon>Bacteria</taxon>
        <taxon>Bacillati</taxon>
        <taxon>Bacillota</taxon>
        <taxon>Clostridia</taxon>
        <taxon>Thermoanaerobacterales</taxon>
        <taxon>Thermoanaerobacteraceae</taxon>
        <taxon>Ammonifex</taxon>
    </lineage>
</organism>
<comment type="caution">
    <text evidence="1">The sequence shown here is derived from an EMBL/GenBank/DDBJ whole genome shotgun (WGS) entry which is preliminary data.</text>
</comment>
<dbReference type="AlphaFoldDB" id="A0A7C2ICM1"/>